<proteinExistence type="predicted"/>
<sequence>MSKFEYKDAVRKLQEKGHIALDDFKSLSYEDLDELLEEIKKWCIYANGKPDKLKKESKKDKKNK</sequence>
<reference evidence="2" key="1">
    <citation type="submission" date="2017-08" db="EMBL/GenBank/DDBJ databases">
        <authorList>
            <person name="Varghese N."/>
            <person name="Submissions S."/>
        </authorList>
    </citation>
    <scope>NUCLEOTIDE SEQUENCE [LARGE SCALE GENOMIC DNA]</scope>
    <source>
        <strain evidence="2">AP-Melu-1000-B4</strain>
    </source>
</reference>
<protein>
    <submittedName>
        <fullName evidence="1">Uncharacterized protein</fullName>
    </submittedName>
</protein>
<accession>A0A240E283</accession>
<evidence type="ECO:0000313" key="1">
    <source>
        <dbReference type="EMBL" id="SNX29539.1"/>
    </source>
</evidence>
<dbReference type="RefSeq" id="WP_096674695.1">
    <property type="nucleotide sequence ID" value="NZ_OANS01000005.1"/>
</dbReference>
<dbReference type="EMBL" id="OANS01000005">
    <property type="protein sequence ID" value="SNX29539.1"/>
    <property type="molecule type" value="Genomic_DNA"/>
</dbReference>
<keyword evidence="2" id="KW-1185">Reference proteome</keyword>
<organism evidence="1 2">
    <name type="scientific">Polynucleobacter meluiroseus</name>
    <dbReference type="NCBI Taxonomy" id="1938814"/>
    <lineage>
        <taxon>Bacteria</taxon>
        <taxon>Pseudomonadati</taxon>
        <taxon>Pseudomonadota</taxon>
        <taxon>Betaproteobacteria</taxon>
        <taxon>Burkholderiales</taxon>
        <taxon>Burkholderiaceae</taxon>
        <taxon>Polynucleobacter</taxon>
    </lineage>
</organism>
<dbReference type="Proteomes" id="UP000218069">
    <property type="component" value="Unassembled WGS sequence"/>
</dbReference>
<gene>
    <name evidence="1" type="ORF">SAMN06295945_1917</name>
</gene>
<dbReference type="AlphaFoldDB" id="A0A240E283"/>
<name>A0A240E283_9BURK</name>
<evidence type="ECO:0000313" key="2">
    <source>
        <dbReference type="Proteomes" id="UP000218069"/>
    </source>
</evidence>